<reference evidence="1" key="2">
    <citation type="journal article" date="2023" name="Int. J. Mol. Sci.">
        <title>De Novo Assembly and Annotation of 11 Diverse Shrub Willow (Salix) Genomes Reveals Novel Gene Organization in Sex-Linked Regions.</title>
        <authorList>
            <person name="Hyden B."/>
            <person name="Feng K."/>
            <person name="Yates T.B."/>
            <person name="Jawdy S."/>
            <person name="Cereghino C."/>
            <person name="Smart L.B."/>
            <person name="Muchero W."/>
        </authorList>
    </citation>
    <scope>NUCLEOTIDE SEQUENCE</scope>
    <source>
        <tissue evidence="1">Shoot tip</tissue>
    </source>
</reference>
<reference evidence="1" key="1">
    <citation type="submission" date="2022-10" db="EMBL/GenBank/DDBJ databases">
        <authorList>
            <person name="Hyden B.L."/>
            <person name="Feng K."/>
            <person name="Yates T."/>
            <person name="Jawdy S."/>
            <person name="Smart L.B."/>
            <person name="Muchero W."/>
        </authorList>
    </citation>
    <scope>NUCLEOTIDE SEQUENCE</scope>
    <source>
        <tissue evidence="1">Shoot tip</tissue>
    </source>
</reference>
<protein>
    <submittedName>
        <fullName evidence="1">Uncharacterized protein</fullName>
    </submittedName>
</protein>
<name>A0ABQ8ZRL1_9ROSI</name>
<dbReference type="EMBL" id="JAPFFI010000027">
    <property type="protein sequence ID" value="KAJ6304561.1"/>
    <property type="molecule type" value="Genomic_DNA"/>
</dbReference>
<accession>A0ABQ8ZRL1</accession>
<dbReference type="Proteomes" id="UP001141253">
    <property type="component" value="Chromosome 16"/>
</dbReference>
<gene>
    <name evidence="1" type="ORF">OIU77_018257</name>
</gene>
<sequence>MQSFIYLKIIKKCKLTHHKTTTSWRRLRWNVNVWHDTMFIRSARSGILESIGFFVVL</sequence>
<evidence type="ECO:0000313" key="2">
    <source>
        <dbReference type="Proteomes" id="UP001141253"/>
    </source>
</evidence>
<organism evidence="1 2">
    <name type="scientific">Salix suchowensis</name>
    <dbReference type="NCBI Taxonomy" id="1278906"/>
    <lineage>
        <taxon>Eukaryota</taxon>
        <taxon>Viridiplantae</taxon>
        <taxon>Streptophyta</taxon>
        <taxon>Embryophyta</taxon>
        <taxon>Tracheophyta</taxon>
        <taxon>Spermatophyta</taxon>
        <taxon>Magnoliopsida</taxon>
        <taxon>eudicotyledons</taxon>
        <taxon>Gunneridae</taxon>
        <taxon>Pentapetalae</taxon>
        <taxon>rosids</taxon>
        <taxon>fabids</taxon>
        <taxon>Malpighiales</taxon>
        <taxon>Salicaceae</taxon>
        <taxon>Saliceae</taxon>
        <taxon>Salix</taxon>
    </lineage>
</organism>
<proteinExistence type="predicted"/>
<keyword evidence="2" id="KW-1185">Reference proteome</keyword>
<comment type="caution">
    <text evidence="1">The sequence shown here is derived from an EMBL/GenBank/DDBJ whole genome shotgun (WGS) entry which is preliminary data.</text>
</comment>
<evidence type="ECO:0000313" key="1">
    <source>
        <dbReference type="EMBL" id="KAJ6304561.1"/>
    </source>
</evidence>